<name>A0A1N6WMI2_9EURY</name>
<dbReference type="PANTHER" id="PTHR30486:SF6">
    <property type="entry name" value="TYPE IV PILUS RETRACTATION ATPASE PILT"/>
    <property type="match status" value="1"/>
</dbReference>
<evidence type="ECO:0000259" key="2">
    <source>
        <dbReference type="Pfam" id="PF00437"/>
    </source>
</evidence>
<evidence type="ECO:0000313" key="3">
    <source>
        <dbReference type="EMBL" id="SIQ91265.1"/>
    </source>
</evidence>
<dbReference type="SUPFAM" id="SSF52540">
    <property type="entry name" value="P-loop containing nucleoside triphosphate hydrolases"/>
    <property type="match status" value="1"/>
</dbReference>
<dbReference type="Pfam" id="PF00437">
    <property type="entry name" value="T2SSE"/>
    <property type="match status" value="1"/>
</dbReference>
<dbReference type="InterPro" id="IPR050921">
    <property type="entry name" value="T4SS_GSP_E_ATPase"/>
</dbReference>
<dbReference type="PANTHER" id="PTHR30486">
    <property type="entry name" value="TWITCHING MOTILITY PROTEIN PILT"/>
    <property type="match status" value="1"/>
</dbReference>
<feature type="domain" description="Bacterial type II secretion system protein E" evidence="2">
    <location>
        <begin position="60"/>
        <end position="156"/>
    </location>
</feature>
<protein>
    <submittedName>
        <fullName evidence="3">Type II/IV secretion system protein</fullName>
    </submittedName>
</protein>
<evidence type="ECO:0000256" key="1">
    <source>
        <dbReference type="ARBA" id="ARBA00006611"/>
    </source>
</evidence>
<dbReference type="GO" id="GO:0016887">
    <property type="term" value="F:ATP hydrolysis activity"/>
    <property type="evidence" value="ECO:0007669"/>
    <property type="project" value="InterPro"/>
</dbReference>
<organism evidence="3 4">
    <name type="scientific">Haladaptatus litoreus</name>
    <dbReference type="NCBI Taxonomy" id="553468"/>
    <lineage>
        <taxon>Archaea</taxon>
        <taxon>Methanobacteriati</taxon>
        <taxon>Methanobacteriota</taxon>
        <taxon>Stenosarchaea group</taxon>
        <taxon>Halobacteria</taxon>
        <taxon>Halobacteriales</taxon>
        <taxon>Haladaptataceae</taxon>
        <taxon>Haladaptatus</taxon>
    </lineage>
</organism>
<dbReference type="Proteomes" id="UP000186914">
    <property type="component" value="Unassembled WGS sequence"/>
</dbReference>
<keyword evidence="4" id="KW-1185">Reference proteome</keyword>
<dbReference type="InterPro" id="IPR027417">
    <property type="entry name" value="P-loop_NTPase"/>
</dbReference>
<dbReference type="Gene3D" id="3.40.50.300">
    <property type="entry name" value="P-loop containing nucleotide triphosphate hydrolases"/>
    <property type="match status" value="1"/>
</dbReference>
<gene>
    <name evidence="3" type="ORF">SAMN05421858_0790</name>
</gene>
<evidence type="ECO:0000313" key="4">
    <source>
        <dbReference type="Proteomes" id="UP000186914"/>
    </source>
</evidence>
<comment type="similarity">
    <text evidence="1">Belongs to the GSP E family.</text>
</comment>
<dbReference type="AlphaFoldDB" id="A0A1N6WMI2"/>
<dbReference type="InterPro" id="IPR001482">
    <property type="entry name" value="T2SS/T4SS_dom"/>
</dbReference>
<accession>A0A1N6WMI2</accession>
<dbReference type="EMBL" id="FTNO01000001">
    <property type="protein sequence ID" value="SIQ91265.1"/>
    <property type="molecule type" value="Genomic_DNA"/>
</dbReference>
<sequence length="181" mass="20166">MEPIGEESVFQGAEHRERASLRLHHFVRRRPALRRCERLFGWRDSSRESRLSSDDYRRAHLVSGTRGAGKTTCLGALLWELPTKTRTVVIEDTRELPVESLQRDGRDVQSLLTTANGDEPGVQPAEALKTALRLGEGALVVGEVRGNEASVLYEAMRSVPAEARFSERFTATAAMRCTSES</sequence>
<reference evidence="4" key="1">
    <citation type="submission" date="2017-01" db="EMBL/GenBank/DDBJ databases">
        <authorList>
            <person name="Varghese N."/>
            <person name="Submissions S."/>
        </authorList>
    </citation>
    <scope>NUCLEOTIDE SEQUENCE [LARGE SCALE GENOMIC DNA]</scope>
    <source>
        <strain evidence="4">CGMCC 1.7737</strain>
    </source>
</reference>
<proteinExistence type="inferred from homology"/>